<dbReference type="InterPro" id="IPR009097">
    <property type="entry name" value="Cyclic_Pdiesterase"/>
</dbReference>
<dbReference type="Gene3D" id="3.90.1140.10">
    <property type="entry name" value="Cyclic phosphodiesterase"/>
    <property type="match status" value="1"/>
</dbReference>
<name>A0A7X9HHR1_UNCKA</name>
<gene>
    <name evidence="1" type="ORF">GYA27_01430</name>
</gene>
<sequence length="222" mass="25913">MIQNAGTTFYGKLTHTVFSVDSIIDNAIIISAKRFMNEKFGNKYSHIPPHLSYALVPFPINNLEKAKIEIISYIKKLRPYTVEFSELKYGERNNIFFIEVLSNEIPRLHQEITNLLNVYRDDSIRTKDLERVDSGYFTEQELMYLKKYGYSRVFDCYKPHISIGNFTVPDVDVNELTETLKQLLSGLYNKRTIVNNIHVSFHTDADNQSDMKVIWEDTILLK</sequence>
<dbReference type="GO" id="GO:0016874">
    <property type="term" value="F:ligase activity"/>
    <property type="evidence" value="ECO:0007669"/>
    <property type="project" value="UniProtKB-KW"/>
</dbReference>
<dbReference type="AlphaFoldDB" id="A0A7X9HHR1"/>
<keyword evidence="1" id="KW-0436">Ligase</keyword>
<dbReference type="SUPFAM" id="SSF55144">
    <property type="entry name" value="LigT-like"/>
    <property type="match status" value="1"/>
</dbReference>
<dbReference type="Proteomes" id="UP000526033">
    <property type="component" value="Unassembled WGS sequence"/>
</dbReference>
<dbReference type="EMBL" id="JAAZNL010000016">
    <property type="protein sequence ID" value="NMB69849.1"/>
    <property type="molecule type" value="Genomic_DNA"/>
</dbReference>
<proteinExistence type="predicted"/>
<dbReference type="Pfam" id="PF13563">
    <property type="entry name" value="2_5_RNA_ligase2"/>
    <property type="match status" value="1"/>
</dbReference>
<organism evidence="1 2">
    <name type="scientific">candidate division WWE3 bacterium</name>
    <dbReference type="NCBI Taxonomy" id="2053526"/>
    <lineage>
        <taxon>Bacteria</taxon>
        <taxon>Katanobacteria</taxon>
    </lineage>
</organism>
<evidence type="ECO:0000313" key="1">
    <source>
        <dbReference type="EMBL" id="NMB69849.1"/>
    </source>
</evidence>
<reference evidence="1 2" key="1">
    <citation type="journal article" date="2020" name="Biotechnol. Biofuels">
        <title>New insights from the biogas microbiome by comprehensive genome-resolved metagenomics of nearly 1600 species originating from multiple anaerobic digesters.</title>
        <authorList>
            <person name="Campanaro S."/>
            <person name="Treu L."/>
            <person name="Rodriguez-R L.M."/>
            <person name="Kovalovszki A."/>
            <person name="Ziels R.M."/>
            <person name="Maus I."/>
            <person name="Zhu X."/>
            <person name="Kougias P.G."/>
            <person name="Basile A."/>
            <person name="Luo G."/>
            <person name="Schluter A."/>
            <person name="Konstantinidis K.T."/>
            <person name="Angelidaki I."/>
        </authorList>
    </citation>
    <scope>NUCLEOTIDE SEQUENCE [LARGE SCALE GENOMIC DNA]</scope>
    <source>
        <strain evidence="1">AS27yjCOA_165</strain>
    </source>
</reference>
<protein>
    <submittedName>
        <fullName evidence="1">2'-5' RNA ligase family protein</fullName>
    </submittedName>
</protein>
<comment type="caution">
    <text evidence="1">The sequence shown here is derived from an EMBL/GenBank/DDBJ whole genome shotgun (WGS) entry which is preliminary data.</text>
</comment>
<evidence type="ECO:0000313" key="2">
    <source>
        <dbReference type="Proteomes" id="UP000526033"/>
    </source>
</evidence>
<accession>A0A7X9HHR1</accession>